<gene>
    <name evidence="1" type="ORF">SAMN02744645_2631</name>
</gene>
<proteinExistence type="predicted"/>
<organism evidence="1 2">
    <name type="scientific">Stutzerimonas xanthomarina DSM 18231</name>
    <dbReference type="NCBI Taxonomy" id="1403346"/>
    <lineage>
        <taxon>Bacteria</taxon>
        <taxon>Pseudomonadati</taxon>
        <taxon>Pseudomonadota</taxon>
        <taxon>Gammaproteobacteria</taxon>
        <taxon>Pseudomonadales</taxon>
        <taxon>Pseudomonadaceae</taxon>
        <taxon>Stutzerimonas</taxon>
    </lineage>
</organism>
<accession>A0A1M5QHM8</accession>
<dbReference type="Proteomes" id="UP000184000">
    <property type="component" value="Unassembled WGS sequence"/>
</dbReference>
<evidence type="ECO:0000313" key="1">
    <source>
        <dbReference type="EMBL" id="SHH13418.1"/>
    </source>
</evidence>
<evidence type="ECO:0000313" key="2">
    <source>
        <dbReference type="Proteomes" id="UP000184000"/>
    </source>
</evidence>
<dbReference type="EMBL" id="FQXA01000004">
    <property type="protein sequence ID" value="SHH13418.1"/>
    <property type="molecule type" value="Genomic_DNA"/>
</dbReference>
<name>A0A1M5QHM8_9GAMM</name>
<sequence length="32" mass="3416">MSLLLNALIFSLTAFAGMGVLAWLAYGASERK</sequence>
<dbReference type="AlphaFoldDB" id="A0A1M5QHM8"/>
<protein>
    <submittedName>
        <fullName evidence="1">Uncharacterized protein</fullName>
    </submittedName>
</protein>
<reference evidence="1 2" key="1">
    <citation type="submission" date="2016-11" db="EMBL/GenBank/DDBJ databases">
        <authorList>
            <person name="Jaros S."/>
            <person name="Januszkiewicz K."/>
            <person name="Wedrychowicz H."/>
        </authorList>
    </citation>
    <scope>NUCLEOTIDE SEQUENCE [LARGE SCALE GENOMIC DNA]</scope>
    <source>
        <strain evidence="1 2">DSM 18231</strain>
    </source>
</reference>